<protein>
    <submittedName>
        <fullName evidence="2">Uncharacterized protein</fullName>
    </submittedName>
</protein>
<name>A0A1Y2FXF8_9BASI</name>
<accession>A0A1Y2FXF8</accession>
<evidence type="ECO:0000256" key="1">
    <source>
        <dbReference type="SAM" id="MobiDB-lite"/>
    </source>
</evidence>
<dbReference type="PANTHER" id="PTHR48125">
    <property type="entry name" value="LP07818P1"/>
    <property type="match status" value="1"/>
</dbReference>
<feature type="compositionally biased region" description="Pro residues" evidence="1">
    <location>
        <begin position="474"/>
        <end position="492"/>
    </location>
</feature>
<keyword evidence="3" id="KW-1185">Reference proteome</keyword>
<dbReference type="Proteomes" id="UP000193467">
    <property type="component" value="Unassembled WGS sequence"/>
</dbReference>
<comment type="caution">
    <text evidence="2">The sequence shown here is derived from an EMBL/GenBank/DDBJ whole genome shotgun (WGS) entry which is preliminary data.</text>
</comment>
<gene>
    <name evidence="2" type="ORF">BCR35DRAFT_330096</name>
</gene>
<evidence type="ECO:0000313" key="2">
    <source>
        <dbReference type="EMBL" id="ORY88219.1"/>
    </source>
</evidence>
<dbReference type="InParanoid" id="A0A1Y2FXF8"/>
<sequence>MTTSTASKDVQNEPAVTGRSETHKVYHTTLLYNSLTKTLQAIRKEAGKDDQLQRDSLFKIGSAFNTDPEIAHLRSALWSEWNDYARFCAVLDIPPFPITPVKAALCITRYVDLPISSRLRAMTDTKNGPSSKRVEVAFTTLRRAAQATAKIWEHTAAGFVEQPERYVLFHEIMEAAGKWVESSKNPPTQNDALAELLRARPELARVKPAPEQALSPDPGSSAPQYHSKVPKPPESPRRPSPSAPSSSSAHPPPPHAPAGRPQSRSKQLKLTQEDLDKMRKYYKQDLSAVSYEYFIQDFGILALDLTIRRVLEPDVFRFGESQAHRLTAFQQHPHSRAARVRDVTMLYTHLAYLLPFHPFPITPLKLALFAFAYSPQSSHVERFDQAEGTAAFVEKRMYPRLLKEEITHALDDLELIQVVSRGDGGERVTEFEMEQWGEWRMGIMKELWGDLPGLNAPRPPLPSKAPSRRRPPAFTGPPAPVSFAPPPLPVLPPLKRRKTLHASRHDRAEDLAAAPPSPRRRGYSPTPSSTSSSYTSSAPRRPRRRGGWYYVREPSYHPLFIPAIKGSLPASRRPPEVPPILPSSQVWVFGEMEEGERRRLVASHRPRRVLPEMRGLQWSESSEGEDESE</sequence>
<proteinExistence type="predicted"/>
<dbReference type="EMBL" id="MCGR01000011">
    <property type="protein sequence ID" value="ORY88219.1"/>
    <property type="molecule type" value="Genomic_DNA"/>
</dbReference>
<organism evidence="2 3">
    <name type="scientific">Leucosporidium creatinivorum</name>
    <dbReference type="NCBI Taxonomy" id="106004"/>
    <lineage>
        <taxon>Eukaryota</taxon>
        <taxon>Fungi</taxon>
        <taxon>Dikarya</taxon>
        <taxon>Basidiomycota</taxon>
        <taxon>Pucciniomycotina</taxon>
        <taxon>Microbotryomycetes</taxon>
        <taxon>Leucosporidiales</taxon>
        <taxon>Leucosporidium</taxon>
    </lineage>
</organism>
<feature type="region of interest" description="Disordered" evidence="1">
    <location>
        <begin position="454"/>
        <end position="545"/>
    </location>
</feature>
<evidence type="ECO:0000313" key="3">
    <source>
        <dbReference type="Proteomes" id="UP000193467"/>
    </source>
</evidence>
<feature type="region of interest" description="Disordered" evidence="1">
    <location>
        <begin position="1"/>
        <end position="20"/>
    </location>
</feature>
<feature type="compositionally biased region" description="Pro residues" evidence="1">
    <location>
        <begin position="230"/>
        <end position="242"/>
    </location>
</feature>
<dbReference type="OrthoDB" id="2537639at2759"/>
<feature type="compositionally biased region" description="Low complexity" evidence="1">
    <location>
        <begin position="523"/>
        <end position="539"/>
    </location>
</feature>
<dbReference type="PANTHER" id="PTHR48125:SF10">
    <property type="entry name" value="OS12G0136300 PROTEIN"/>
    <property type="match status" value="1"/>
</dbReference>
<feature type="region of interest" description="Disordered" evidence="1">
    <location>
        <begin position="207"/>
        <end position="268"/>
    </location>
</feature>
<reference evidence="2 3" key="1">
    <citation type="submission" date="2016-07" db="EMBL/GenBank/DDBJ databases">
        <title>Pervasive Adenine N6-methylation of Active Genes in Fungi.</title>
        <authorList>
            <consortium name="DOE Joint Genome Institute"/>
            <person name="Mondo S.J."/>
            <person name="Dannebaum R.O."/>
            <person name="Kuo R.C."/>
            <person name="Labutti K."/>
            <person name="Haridas S."/>
            <person name="Kuo A."/>
            <person name="Salamov A."/>
            <person name="Ahrendt S.R."/>
            <person name="Lipzen A."/>
            <person name="Sullivan W."/>
            <person name="Andreopoulos W.B."/>
            <person name="Clum A."/>
            <person name="Lindquist E."/>
            <person name="Daum C."/>
            <person name="Ramamoorthy G.K."/>
            <person name="Gryganskyi A."/>
            <person name="Culley D."/>
            <person name="Magnuson J.K."/>
            <person name="James T.Y."/>
            <person name="O'Malley M.A."/>
            <person name="Stajich J.E."/>
            <person name="Spatafora J.W."/>
            <person name="Visel A."/>
            <person name="Grigoriev I.V."/>
        </authorList>
    </citation>
    <scope>NUCLEOTIDE SEQUENCE [LARGE SCALE GENOMIC DNA]</scope>
    <source>
        <strain evidence="2 3">62-1032</strain>
    </source>
</reference>
<dbReference type="AlphaFoldDB" id="A0A1Y2FXF8"/>